<dbReference type="Gene3D" id="1.10.443.10">
    <property type="entry name" value="Intergrase catalytic core"/>
    <property type="match status" value="1"/>
</dbReference>
<dbReference type="InterPro" id="IPR010998">
    <property type="entry name" value="Integrase_recombinase_N"/>
</dbReference>
<dbReference type="SUPFAM" id="SSF56349">
    <property type="entry name" value="DNA breaking-rejoining enzymes"/>
    <property type="match status" value="1"/>
</dbReference>
<dbReference type="PANTHER" id="PTHR30349:SF41">
    <property type="entry name" value="INTEGRASE_RECOMBINASE PROTEIN MJ0367-RELATED"/>
    <property type="match status" value="1"/>
</dbReference>
<protein>
    <submittedName>
        <fullName evidence="5">Site-specific tyrosine recombinase XerC</fullName>
    </submittedName>
</protein>
<dbReference type="GO" id="GO:0003677">
    <property type="term" value="F:DNA binding"/>
    <property type="evidence" value="ECO:0007669"/>
    <property type="project" value="UniProtKB-KW"/>
</dbReference>
<dbReference type="RefSeq" id="WP_005979991.1">
    <property type="nucleotide sequence ID" value="NZ_CABKNW010000004.1"/>
</dbReference>
<name>A0AAX2JAN7_9FUSO</name>
<sequence>MFLKTFFRDNFKKNNEIYKMYLESKISKSIDTADTTYKTYKSNMNLFLKWFHTKDKGYYLLDKKTLNEFPEIIDRYMMYCVRERGNNKVTVNNKITALSSFYIWARRTRKIIFNPVLDIERQQKSKLDKRRNSYFLTIEQIKFIKQQMELQPQKFDIRSKIIFNIFIDSAIRIGEMTRLKISNLDLKNDVFINIKQKGGEMREVYISEETKVLINKYLIWRQENNIKIDDFLITKYNGKYKNMSRETIRARVRKIGKILNIEDLYPHTLRKTIVNIVTKLGSIDDGALIAYHKNTTVTRDHYIQEMTAIEKTEKIKKIRALAQF</sequence>
<keyword evidence="3" id="KW-0233">DNA recombination</keyword>
<evidence type="ECO:0000256" key="1">
    <source>
        <dbReference type="ARBA" id="ARBA00008857"/>
    </source>
</evidence>
<proteinExistence type="inferred from homology"/>
<dbReference type="InterPro" id="IPR013762">
    <property type="entry name" value="Integrase-like_cat_sf"/>
</dbReference>
<reference evidence="5 6" key="1">
    <citation type="submission" date="2018-06" db="EMBL/GenBank/DDBJ databases">
        <authorList>
            <consortium name="Pathogen Informatics"/>
            <person name="Doyle S."/>
        </authorList>
    </citation>
    <scope>NUCLEOTIDE SEQUENCE [LARGE SCALE GENOMIC DNA]</scope>
    <source>
        <strain evidence="5 6">NCTC12112</strain>
    </source>
</reference>
<evidence type="ECO:0000256" key="2">
    <source>
        <dbReference type="ARBA" id="ARBA00023125"/>
    </source>
</evidence>
<dbReference type="InterPro" id="IPR050090">
    <property type="entry name" value="Tyrosine_recombinase_XerCD"/>
</dbReference>
<dbReference type="InterPro" id="IPR002104">
    <property type="entry name" value="Integrase_catalytic"/>
</dbReference>
<dbReference type="Gene3D" id="1.10.150.130">
    <property type="match status" value="1"/>
</dbReference>
<accession>A0AAX2JAN7</accession>
<dbReference type="KEGG" id="ful:C4N20_15590"/>
<dbReference type="GO" id="GO:0015074">
    <property type="term" value="P:DNA integration"/>
    <property type="evidence" value="ECO:0007669"/>
    <property type="project" value="InterPro"/>
</dbReference>
<evidence type="ECO:0000313" key="6">
    <source>
        <dbReference type="Proteomes" id="UP000249008"/>
    </source>
</evidence>
<keyword evidence="2" id="KW-0238">DNA-binding</keyword>
<organism evidence="5 6">
    <name type="scientific">Fusobacterium ulcerans</name>
    <dbReference type="NCBI Taxonomy" id="861"/>
    <lineage>
        <taxon>Bacteria</taxon>
        <taxon>Fusobacteriati</taxon>
        <taxon>Fusobacteriota</taxon>
        <taxon>Fusobacteriia</taxon>
        <taxon>Fusobacteriales</taxon>
        <taxon>Fusobacteriaceae</taxon>
        <taxon>Fusobacterium</taxon>
    </lineage>
</organism>
<dbReference type="Pfam" id="PF00589">
    <property type="entry name" value="Phage_integrase"/>
    <property type="match status" value="1"/>
</dbReference>
<feature type="domain" description="Tyr recombinase" evidence="4">
    <location>
        <begin position="131"/>
        <end position="316"/>
    </location>
</feature>
<dbReference type="InterPro" id="IPR011010">
    <property type="entry name" value="DNA_brk_join_enz"/>
</dbReference>
<dbReference type="AlphaFoldDB" id="A0AAX2JAN7"/>
<dbReference type="PROSITE" id="PS51898">
    <property type="entry name" value="TYR_RECOMBINASE"/>
    <property type="match status" value="1"/>
</dbReference>
<dbReference type="CDD" id="cd00397">
    <property type="entry name" value="DNA_BRE_C"/>
    <property type="match status" value="1"/>
</dbReference>
<comment type="similarity">
    <text evidence="1">Belongs to the 'phage' integrase family.</text>
</comment>
<evidence type="ECO:0000256" key="3">
    <source>
        <dbReference type="ARBA" id="ARBA00023172"/>
    </source>
</evidence>
<dbReference type="GeneID" id="78456250"/>
<dbReference type="GO" id="GO:0006310">
    <property type="term" value="P:DNA recombination"/>
    <property type="evidence" value="ECO:0007669"/>
    <property type="project" value="UniProtKB-KW"/>
</dbReference>
<gene>
    <name evidence="5" type="ORF">NCTC12112_01698</name>
</gene>
<dbReference type="PANTHER" id="PTHR30349">
    <property type="entry name" value="PHAGE INTEGRASE-RELATED"/>
    <property type="match status" value="1"/>
</dbReference>
<dbReference type="Proteomes" id="UP000249008">
    <property type="component" value="Chromosome 1"/>
</dbReference>
<evidence type="ECO:0000313" key="5">
    <source>
        <dbReference type="EMBL" id="SQJ03935.1"/>
    </source>
</evidence>
<evidence type="ECO:0000259" key="4">
    <source>
        <dbReference type="PROSITE" id="PS51898"/>
    </source>
</evidence>
<dbReference type="EMBL" id="LS483487">
    <property type="protein sequence ID" value="SQJ03935.1"/>
    <property type="molecule type" value="Genomic_DNA"/>
</dbReference>